<dbReference type="InterPro" id="IPR001036">
    <property type="entry name" value="Acrflvin-R"/>
</dbReference>
<dbReference type="SUPFAM" id="SSF82714">
    <property type="entry name" value="Multidrug efflux transporter AcrB TolC docking domain, DN and DC subdomains"/>
    <property type="match status" value="2"/>
</dbReference>
<dbReference type="SUPFAM" id="SSF82866">
    <property type="entry name" value="Multidrug efflux transporter AcrB transmembrane domain"/>
    <property type="match status" value="2"/>
</dbReference>
<gene>
    <name evidence="2" type="ORF">MNBD_ALPHA04-1651</name>
</gene>
<dbReference type="PANTHER" id="PTHR32063">
    <property type="match status" value="1"/>
</dbReference>
<feature type="transmembrane region" description="Helical" evidence="1">
    <location>
        <begin position="854"/>
        <end position="873"/>
    </location>
</feature>
<organism evidence="2">
    <name type="scientific">hydrothermal vent metagenome</name>
    <dbReference type="NCBI Taxonomy" id="652676"/>
    <lineage>
        <taxon>unclassified sequences</taxon>
        <taxon>metagenomes</taxon>
        <taxon>ecological metagenomes</taxon>
    </lineage>
</organism>
<feature type="transmembrane region" description="Helical" evidence="1">
    <location>
        <begin position="880"/>
        <end position="899"/>
    </location>
</feature>
<feature type="transmembrane region" description="Helical" evidence="1">
    <location>
        <begin position="905"/>
        <end position="929"/>
    </location>
</feature>
<keyword evidence="1" id="KW-0812">Transmembrane</keyword>
<dbReference type="GO" id="GO:0005886">
    <property type="term" value="C:plasma membrane"/>
    <property type="evidence" value="ECO:0007669"/>
    <property type="project" value="TreeGrafter"/>
</dbReference>
<dbReference type="Gene3D" id="1.20.1640.10">
    <property type="entry name" value="Multidrug efflux transporter AcrB transmembrane domain"/>
    <property type="match status" value="2"/>
</dbReference>
<feature type="transmembrane region" description="Helical" evidence="1">
    <location>
        <begin position="459"/>
        <end position="482"/>
    </location>
</feature>
<sequence length="1032" mass="112397">MLANFVISRWQLTLILFLLLVVLGIFALFNIPRAVDPHFPIPVINIIAIQPGADAQDMEETVAKPIEEVVQGLDDVVEVESKSTDGGTFIQVEFANWSGDVDGYFDDVVREVSAIRDTLPQNLQRLEYRKYRTTEAAIVQLALVSEEASWRRMEKYADDLADSLTRFNGVRDTEIHGLPQPEVSVEIDPARLSELRVPPSVVADALRQGGIELPGGAVQSGGRRLNVKAGGAYRDLDTIKALPLRASGGTLLTIDDVADVKWGAAEQIYRTRHNGKRAVFVTATQKDGVDVTRLKAQLNVELERQKKILPPDIALVEQFDQSKDVERRLSELTRDFTIAIGLVIITLLPLGTRASFIVMISIPLSLASGMLALYVLGYNLSQLSIAGFIVSLGLLVDDSIVVTENIARHLRMGKSRTQAAIDASQEIRAAVIGSTFVLVFAFAPLLFMPGGAGSYTRSFFLSIMLTVLASLIISLSLIPFLASRILRRDENPEGNAVLRWLNDKIQRLYRPILHRSLGAPWKTFIFAMVLCFSAFALVPSMGFSLFPYSDAPYFRVSIETEQGSSLDQTDIAVKEVAKILEAEPDIKVRAENIGSGNPQVFYNVAPGAERTNYGEILAVLDEWEAGKGADLIQRLRAKFDNVAGARVKLAPFSNGAPVEAPIVIRVAGPDLKLLKDLAGQVERAMRDTPGARDINNPIGTDKIDLDIGLDENKVALLDIPPGEPRRALRLAISGERAATFRDGEGDNYPVTVRLPLNETQPVSALDDVYLATRNGDPVPLSQVSNPRLTDVPPEIQRYQLERSVSITAQVEYGTVPATITDGVLGRVRKIQFPEGYSFSIGGESEAIADTFGDFGPIIATALLLIFAILVAEFRRFRETIVVAGVIPLGTFGGLIALFITGNSLGFMSIIGFIALIGIEIKNSILLVDFTTQLRARGMGLREAIEQAGEVRFLPVLLTSVTAIGGLLPLAILGGALYAPVAIIIIGGLISSTLLSRIVTPVMYWLVARRDEERRVEREKNGGNGLSNEPAPA</sequence>
<evidence type="ECO:0000313" key="2">
    <source>
        <dbReference type="EMBL" id="VAV88629.1"/>
    </source>
</evidence>
<feature type="transmembrane region" description="Helical" evidence="1">
    <location>
        <begin position="427"/>
        <end position="447"/>
    </location>
</feature>
<dbReference type="PRINTS" id="PR00702">
    <property type="entry name" value="ACRIFLAVINRP"/>
</dbReference>
<dbReference type="EMBL" id="UOEF01000054">
    <property type="protein sequence ID" value="VAV88629.1"/>
    <property type="molecule type" value="Genomic_DNA"/>
</dbReference>
<dbReference type="Gene3D" id="3.30.70.1430">
    <property type="entry name" value="Multidrug efflux transporter AcrB pore domain"/>
    <property type="match status" value="2"/>
</dbReference>
<name>A0A3B0R8V8_9ZZZZ</name>
<dbReference type="AlphaFoldDB" id="A0A3B0R8V8"/>
<dbReference type="GO" id="GO:0042910">
    <property type="term" value="F:xenobiotic transmembrane transporter activity"/>
    <property type="evidence" value="ECO:0007669"/>
    <property type="project" value="TreeGrafter"/>
</dbReference>
<dbReference type="SUPFAM" id="SSF82693">
    <property type="entry name" value="Multidrug efflux transporter AcrB pore domain, PN1, PN2, PC1 and PC2 subdomains"/>
    <property type="match status" value="3"/>
</dbReference>
<evidence type="ECO:0000256" key="1">
    <source>
        <dbReference type="SAM" id="Phobius"/>
    </source>
</evidence>
<feature type="transmembrane region" description="Helical" evidence="1">
    <location>
        <begin position="332"/>
        <end position="350"/>
    </location>
</feature>
<feature type="transmembrane region" description="Helical" evidence="1">
    <location>
        <begin position="383"/>
        <end position="406"/>
    </location>
</feature>
<keyword evidence="1" id="KW-1133">Transmembrane helix</keyword>
<dbReference type="Gene3D" id="3.30.70.1440">
    <property type="entry name" value="Multidrug efflux transporter AcrB pore domain"/>
    <property type="match status" value="1"/>
</dbReference>
<proteinExistence type="predicted"/>
<feature type="transmembrane region" description="Helical" evidence="1">
    <location>
        <begin position="524"/>
        <end position="546"/>
    </location>
</feature>
<protein>
    <submittedName>
        <fullName evidence="2">RND multidrug efflux transporter Acriflavin resistance protein</fullName>
    </submittedName>
</protein>
<accession>A0A3B0R8V8</accession>
<feature type="transmembrane region" description="Helical" evidence="1">
    <location>
        <begin position="977"/>
        <end position="1006"/>
    </location>
</feature>
<feature type="transmembrane region" description="Helical" evidence="1">
    <location>
        <begin position="950"/>
        <end position="971"/>
    </location>
</feature>
<dbReference type="Pfam" id="PF00873">
    <property type="entry name" value="ACR_tran"/>
    <property type="match status" value="1"/>
</dbReference>
<dbReference type="Gene3D" id="3.30.70.1320">
    <property type="entry name" value="Multidrug efflux transporter AcrB pore domain like"/>
    <property type="match status" value="1"/>
</dbReference>
<reference evidence="2" key="1">
    <citation type="submission" date="2018-06" db="EMBL/GenBank/DDBJ databases">
        <authorList>
            <person name="Zhirakovskaya E."/>
        </authorList>
    </citation>
    <scope>NUCLEOTIDE SEQUENCE</scope>
</reference>
<dbReference type="Gene3D" id="3.30.2090.10">
    <property type="entry name" value="Multidrug efflux transporter AcrB TolC docking domain, DN and DC subdomains"/>
    <property type="match status" value="2"/>
</dbReference>
<keyword evidence="1" id="KW-0472">Membrane</keyword>
<dbReference type="PANTHER" id="PTHR32063:SF0">
    <property type="entry name" value="SWARMING MOTILITY PROTEIN SWRC"/>
    <property type="match status" value="1"/>
</dbReference>
<dbReference type="InterPro" id="IPR027463">
    <property type="entry name" value="AcrB_DN_DC_subdom"/>
</dbReference>